<feature type="compositionally biased region" description="Basic and acidic residues" evidence="1">
    <location>
        <begin position="160"/>
        <end position="170"/>
    </location>
</feature>
<feature type="compositionally biased region" description="Basic and acidic residues" evidence="1">
    <location>
        <begin position="141"/>
        <end position="153"/>
    </location>
</feature>
<evidence type="ECO:0000313" key="2">
    <source>
        <dbReference type="EMBL" id="KIH59862.1"/>
    </source>
</evidence>
<dbReference type="AlphaFoldDB" id="A0A0C2DBT7"/>
<proteinExistence type="predicted"/>
<gene>
    <name evidence="2" type="ORF">ANCDUO_09896</name>
</gene>
<sequence length="217" mass="25095">MNYCYEEIVYHQDCYSFHVDADMRQFLLDKEKKDMASPWNRLVEKAEKPQPKSTEHKTDEARKATSDTKSDETTKRKAQPSDKSDDDRKKSDEDLKKKSADSSLDKSDDSKEDRMKKGLRIEAKKKELSCEGERGRKKSEVRRAQTDITDKRKSSIRQRSRSDKKKEMDSRSVNSLERAPSLSGQIRKSKLDEKTSSGEKSRSSEATRTTGSSEFFF</sequence>
<dbReference type="EMBL" id="KN731547">
    <property type="protein sequence ID" value="KIH59862.1"/>
    <property type="molecule type" value="Genomic_DNA"/>
</dbReference>
<evidence type="ECO:0000313" key="3">
    <source>
        <dbReference type="Proteomes" id="UP000054047"/>
    </source>
</evidence>
<feature type="compositionally biased region" description="Basic and acidic residues" evidence="1">
    <location>
        <begin position="189"/>
        <end position="205"/>
    </location>
</feature>
<dbReference type="OrthoDB" id="5869135at2759"/>
<feature type="compositionally biased region" description="Basic and acidic residues" evidence="1">
    <location>
        <begin position="42"/>
        <end position="134"/>
    </location>
</feature>
<feature type="compositionally biased region" description="Polar residues" evidence="1">
    <location>
        <begin position="206"/>
        <end position="217"/>
    </location>
</feature>
<dbReference type="Proteomes" id="UP000054047">
    <property type="component" value="Unassembled WGS sequence"/>
</dbReference>
<reference evidence="2 3" key="1">
    <citation type="submission" date="2013-12" db="EMBL/GenBank/DDBJ databases">
        <title>Draft genome of the parsitic nematode Ancylostoma duodenale.</title>
        <authorList>
            <person name="Mitreva M."/>
        </authorList>
    </citation>
    <scope>NUCLEOTIDE SEQUENCE [LARGE SCALE GENOMIC DNA]</scope>
    <source>
        <strain evidence="2 3">Zhejiang</strain>
    </source>
</reference>
<organism evidence="2 3">
    <name type="scientific">Ancylostoma duodenale</name>
    <dbReference type="NCBI Taxonomy" id="51022"/>
    <lineage>
        <taxon>Eukaryota</taxon>
        <taxon>Metazoa</taxon>
        <taxon>Ecdysozoa</taxon>
        <taxon>Nematoda</taxon>
        <taxon>Chromadorea</taxon>
        <taxon>Rhabditida</taxon>
        <taxon>Rhabditina</taxon>
        <taxon>Rhabditomorpha</taxon>
        <taxon>Strongyloidea</taxon>
        <taxon>Ancylostomatidae</taxon>
        <taxon>Ancylostomatinae</taxon>
        <taxon>Ancylostoma</taxon>
    </lineage>
</organism>
<protein>
    <submittedName>
        <fullName evidence="2">Uncharacterized protein</fullName>
    </submittedName>
</protein>
<feature type="region of interest" description="Disordered" evidence="1">
    <location>
        <begin position="34"/>
        <end position="217"/>
    </location>
</feature>
<evidence type="ECO:0000256" key="1">
    <source>
        <dbReference type="SAM" id="MobiDB-lite"/>
    </source>
</evidence>
<keyword evidence="3" id="KW-1185">Reference proteome</keyword>
<name>A0A0C2DBT7_9BILA</name>
<accession>A0A0C2DBT7</accession>